<dbReference type="InterPro" id="IPR045584">
    <property type="entry name" value="Pilin-like"/>
</dbReference>
<evidence type="ECO:0000313" key="4">
    <source>
        <dbReference type="EMBL" id="SKA92573.1"/>
    </source>
</evidence>
<feature type="domain" description="SpaA-like prealbumin fold" evidence="3">
    <location>
        <begin position="212"/>
        <end position="290"/>
    </location>
</feature>
<feature type="domain" description="SpaA-like prealbumin fold" evidence="3">
    <location>
        <begin position="597"/>
        <end position="694"/>
    </location>
</feature>
<dbReference type="OrthoDB" id="2295014at2"/>
<dbReference type="InterPro" id="IPR041033">
    <property type="entry name" value="SpaA_PFL_dom_1"/>
</dbReference>
<dbReference type="NCBIfam" id="TIGR02532">
    <property type="entry name" value="IV_pilin_GFxxxE"/>
    <property type="match status" value="1"/>
</dbReference>
<dbReference type="PANTHER" id="PTHR30093">
    <property type="entry name" value="GENERAL SECRETION PATHWAY PROTEIN G"/>
    <property type="match status" value="1"/>
</dbReference>
<gene>
    <name evidence="4" type="ORF">SAMN02745178_02264</name>
</gene>
<dbReference type="InterPro" id="IPR013783">
    <property type="entry name" value="Ig-like_fold"/>
</dbReference>
<keyword evidence="2" id="KW-0472">Membrane</keyword>
<dbReference type="PROSITE" id="PS00409">
    <property type="entry name" value="PROKAR_NTER_METHYL"/>
    <property type="match status" value="1"/>
</dbReference>
<organism evidence="4 5">
    <name type="scientific">Gemmiger formicilis</name>
    <dbReference type="NCBI Taxonomy" id="745368"/>
    <lineage>
        <taxon>Bacteria</taxon>
        <taxon>Bacillati</taxon>
        <taxon>Bacillota</taxon>
        <taxon>Clostridia</taxon>
        <taxon>Eubacteriales</taxon>
        <taxon>Gemmiger</taxon>
    </lineage>
</organism>
<feature type="region of interest" description="Disordered" evidence="1">
    <location>
        <begin position="186"/>
        <end position="208"/>
    </location>
</feature>
<dbReference type="Pfam" id="PF07963">
    <property type="entry name" value="N_methyl"/>
    <property type="match status" value="1"/>
</dbReference>
<sequence>MTGLKQTPRSRSGFTLVELIVVLVILGVLAAFAVPALTGYIDSAKEKQAVSETQACVMTATRQGAQNYALVQNASITGKSDGADALTSWAGPLEANAPEVTGGKVALTEGSGQYLLDVASPPAGSIATTTIAADAGVKGTVQGMTCNASGQVLYLVYTSADGIQVVYTATGTNARVDGSIDSIVVPKPDDTKPEPNPNPEPAPGPEPTLLGVTILKVDATTKIPLGDAKLQILKDGTEVASWTSSTSSSGYSVSLPVGNYVLRETSAPGNYALAKDISFFITKNGETLTLSGDSGVSATGNSITMEDEKLDPTKDDKVFIHLQDVVTGSSSNFANKTYTVTVPDPKITYEVTTDANGNIPFEIYDKASGKPIVAGQLPTWVNNFTITEKDPIPGYQPLKTESFTIEINKSYNSGKYLGCTFSNFVFGGNTNGTFAEGNVITLQYFPTAVVKILTTDAENHPLADAFFNITDTSGNVIFKNLRSNSQGYCFVPLQLNSGDGMTDLVYLDSAKTYKLIEVTAPTGYQSGVNCSLAFNFSPYPDAYMKTPGRQTAAHNTWFKLNIYNHDYGEWGRVEQYGDNGDIIHVVNSKKLTCTTYLYKIDDAGNAVSDATLVLSSKDGNHILLGFDSGGGGTPQLSSYQSFTTTSAPYYVVQLRRGKTYVLEEQTPPQHYTKAEKITFTVPSDADTFTVSMIDHNSSEDKSDIKFDKVTFNQANNWAHKLTTDNEISFSGGEIICWKGIAYYNYAKNSDYTYNISNNKRDDYKKVDSPELNNAPDPMTFLSNYLNEKKSDKKAADYIVPLTGKAYLYSEQNVTLKKGDIIIPDNYGDGVPDDKKNKKVYVYIGDKDLPLTSDFLSNENFTTLEHKLQDKNQNIYNFTLNQ</sequence>
<protein>
    <submittedName>
        <fullName evidence="4">Prepilin-type N-terminal cleavage/methylation domain-containing protein</fullName>
    </submittedName>
</protein>
<feature type="domain" description="SpaA-like prealbumin fold" evidence="3">
    <location>
        <begin position="450"/>
        <end position="525"/>
    </location>
</feature>
<evidence type="ECO:0000256" key="2">
    <source>
        <dbReference type="SAM" id="Phobius"/>
    </source>
</evidence>
<dbReference type="RefSeq" id="WP_078785123.1">
    <property type="nucleotide sequence ID" value="NZ_FUYF01000015.1"/>
</dbReference>
<dbReference type="STRING" id="745368.SAMN02745178_02264"/>
<dbReference type="Gene3D" id="3.30.700.10">
    <property type="entry name" value="Glycoprotein, Type 4 Pilin"/>
    <property type="match status" value="1"/>
</dbReference>
<dbReference type="EMBL" id="FUYF01000015">
    <property type="protein sequence ID" value="SKA92573.1"/>
    <property type="molecule type" value="Genomic_DNA"/>
</dbReference>
<dbReference type="InterPro" id="IPR012902">
    <property type="entry name" value="N_methyl_site"/>
</dbReference>
<dbReference type="Proteomes" id="UP000190286">
    <property type="component" value="Unassembled WGS sequence"/>
</dbReference>
<dbReference type="GeneID" id="93338709"/>
<feature type="compositionally biased region" description="Pro residues" evidence="1">
    <location>
        <begin position="194"/>
        <end position="206"/>
    </location>
</feature>
<keyword evidence="2" id="KW-0812">Transmembrane</keyword>
<keyword evidence="2" id="KW-1133">Transmembrane helix</keyword>
<feature type="transmembrane region" description="Helical" evidence="2">
    <location>
        <begin position="12"/>
        <end position="37"/>
    </location>
</feature>
<name>A0A1T4XT43_9FIRM</name>
<proteinExistence type="predicted"/>
<dbReference type="AlphaFoldDB" id="A0A1T4XT43"/>
<evidence type="ECO:0000313" key="5">
    <source>
        <dbReference type="Proteomes" id="UP000190286"/>
    </source>
</evidence>
<dbReference type="Pfam" id="PF17802">
    <property type="entry name" value="SpaA"/>
    <property type="match status" value="3"/>
</dbReference>
<accession>A0A1T4XT43</accession>
<dbReference type="SUPFAM" id="SSF54523">
    <property type="entry name" value="Pili subunits"/>
    <property type="match status" value="1"/>
</dbReference>
<dbReference type="Gene3D" id="2.60.40.10">
    <property type="entry name" value="Immunoglobulins"/>
    <property type="match status" value="3"/>
</dbReference>
<keyword evidence="5" id="KW-1185">Reference proteome</keyword>
<evidence type="ECO:0000259" key="3">
    <source>
        <dbReference type="Pfam" id="PF17802"/>
    </source>
</evidence>
<reference evidence="4 5" key="1">
    <citation type="submission" date="2017-02" db="EMBL/GenBank/DDBJ databases">
        <authorList>
            <person name="Peterson S.W."/>
        </authorList>
    </citation>
    <scope>NUCLEOTIDE SEQUENCE [LARGE SCALE GENOMIC DNA]</scope>
    <source>
        <strain evidence="4 5">ATCC 27749</strain>
    </source>
</reference>
<evidence type="ECO:0000256" key="1">
    <source>
        <dbReference type="SAM" id="MobiDB-lite"/>
    </source>
</evidence>